<accession>A0A7J6ETT6</accession>
<organism evidence="6 7">
    <name type="scientific">Cannabis sativa</name>
    <name type="common">Hemp</name>
    <name type="synonym">Marijuana</name>
    <dbReference type="NCBI Taxonomy" id="3483"/>
    <lineage>
        <taxon>Eukaryota</taxon>
        <taxon>Viridiplantae</taxon>
        <taxon>Streptophyta</taxon>
        <taxon>Embryophyta</taxon>
        <taxon>Tracheophyta</taxon>
        <taxon>Spermatophyta</taxon>
        <taxon>Magnoliopsida</taxon>
        <taxon>eudicotyledons</taxon>
        <taxon>Gunneridae</taxon>
        <taxon>Pentapetalae</taxon>
        <taxon>rosids</taxon>
        <taxon>fabids</taxon>
        <taxon>Rosales</taxon>
        <taxon>Cannabaceae</taxon>
        <taxon>Cannabis</taxon>
    </lineage>
</organism>
<dbReference type="AlphaFoldDB" id="A0A7J6ETT6"/>
<comment type="caution">
    <text evidence="6">The sequence shown here is derived from an EMBL/GenBank/DDBJ whole genome shotgun (WGS) entry which is preliminary data.</text>
</comment>
<name>A0A7J6ETT6_CANSA</name>
<keyword evidence="2" id="KW-0808">Transferase</keyword>
<evidence type="ECO:0000313" key="6">
    <source>
        <dbReference type="EMBL" id="KAF4361821.1"/>
    </source>
</evidence>
<evidence type="ECO:0000313" key="7">
    <source>
        <dbReference type="Proteomes" id="UP000583929"/>
    </source>
</evidence>
<protein>
    <recommendedName>
        <fullName evidence="8">SET domain-containing protein</fullName>
    </recommendedName>
</protein>
<evidence type="ECO:0000259" key="5">
    <source>
        <dbReference type="Pfam" id="PF09273"/>
    </source>
</evidence>
<dbReference type="Pfam" id="PF00856">
    <property type="entry name" value="SET"/>
    <property type="match status" value="1"/>
</dbReference>
<evidence type="ECO:0000259" key="4">
    <source>
        <dbReference type="Pfam" id="PF00856"/>
    </source>
</evidence>
<dbReference type="Gene3D" id="3.90.1410.10">
    <property type="entry name" value="set domain protein methyltransferase, domain 1"/>
    <property type="match status" value="1"/>
</dbReference>
<feature type="domain" description="Rubisco LSMT substrate-binding" evidence="5">
    <location>
        <begin position="359"/>
        <end position="492"/>
    </location>
</feature>
<dbReference type="Gene3D" id="3.90.1420.10">
    <property type="entry name" value="Rubisco LSMT, substrate-binding domain"/>
    <property type="match status" value="1"/>
</dbReference>
<dbReference type="InterPro" id="IPR036464">
    <property type="entry name" value="Rubisco_LSMT_subst-bd_sf"/>
</dbReference>
<dbReference type="InterPro" id="IPR015353">
    <property type="entry name" value="Rubisco_LSMT_subst-bd"/>
</dbReference>
<feature type="domain" description="SET" evidence="4">
    <location>
        <begin position="130"/>
        <end position="327"/>
    </location>
</feature>
<dbReference type="EMBL" id="JAATIQ010000323">
    <property type="protein sequence ID" value="KAF4361821.1"/>
    <property type="molecule type" value="Genomic_DNA"/>
</dbReference>
<sequence>MTPGNLAQSSPVHRASSSAHEIDSMQILIPNTSMLKTWLRNQPFTVVTPDVSMFLAARVTNAWRFQCPLPIISHCLNSRLPSLVYDAKLYRFNKLSYSLDKESDDFLLWLERKAGTHVSSVLSIGKSSYGRALYASKVIRNGDCILRVPYSVQLAPDNLPHEIKSLLTDEIGHVSKLAIVVLLEMKLGKHSDWVPYINCFPCLMEMHSTMFWSNDELEMIRQSSLYHETIRQKSLVKNEFLTIKNVIEPFSDIFERITFKDFVHAYAIVSSRAWGSIRGVSLIPFADFLNHDGNVKEFLLNDDEKQLSEVIAARDYCPGEQVLIRYGKFSNATLLLDFGFAVPYNIHDEIHIQFEIPHHDPLRRMKLEIMQRHHVVVKKDVNASSPSMDSFTIKLTANEIRLKNLSYASQLFREVRASSKNGRGLPQSLRAFARVICCCSPQELNDLAIEAKQTDGRLARRPLRNIDKEIEAHQILLAQISHLIEDYESSIKVKLHSTFILLIILAFNFIHHKLLNSLEASNSSSPVGRETVGIRRQMAHDLLK</sequence>
<dbReference type="SUPFAM" id="SSF82199">
    <property type="entry name" value="SET domain"/>
    <property type="match status" value="1"/>
</dbReference>
<evidence type="ECO:0008006" key="8">
    <source>
        <dbReference type="Google" id="ProtNLM"/>
    </source>
</evidence>
<keyword evidence="7" id="KW-1185">Reference proteome</keyword>
<dbReference type="InterPro" id="IPR001214">
    <property type="entry name" value="SET_dom"/>
</dbReference>
<gene>
    <name evidence="6" type="ORF">G4B88_015949</name>
</gene>
<dbReference type="Pfam" id="PF09273">
    <property type="entry name" value="Rubis-subs-bind"/>
    <property type="match status" value="1"/>
</dbReference>
<feature type="non-terminal residue" evidence="6">
    <location>
        <position position="544"/>
    </location>
</feature>
<keyword evidence="3" id="KW-0949">S-adenosyl-L-methionine</keyword>
<evidence type="ECO:0000256" key="2">
    <source>
        <dbReference type="ARBA" id="ARBA00022679"/>
    </source>
</evidence>
<keyword evidence="1" id="KW-0489">Methyltransferase</keyword>
<dbReference type="InterPro" id="IPR046341">
    <property type="entry name" value="SET_dom_sf"/>
</dbReference>
<dbReference type="Proteomes" id="UP000583929">
    <property type="component" value="Unassembled WGS sequence"/>
</dbReference>
<reference evidence="6 7" key="1">
    <citation type="journal article" date="2020" name="bioRxiv">
        <title>Sequence and annotation of 42 cannabis genomes reveals extensive copy number variation in cannabinoid synthesis and pathogen resistance genes.</title>
        <authorList>
            <person name="Mckernan K.J."/>
            <person name="Helbert Y."/>
            <person name="Kane L.T."/>
            <person name="Ebling H."/>
            <person name="Zhang L."/>
            <person name="Liu B."/>
            <person name="Eaton Z."/>
            <person name="Mclaughlin S."/>
            <person name="Kingan S."/>
            <person name="Baybayan P."/>
            <person name="Concepcion G."/>
            <person name="Jordan M."/>
            <person name="Riva A."/>
            <person name="Barbazuk W."/>
            <person name="Harkins T."/>
        </authorList>
    </citation>
    <scope>NUCLEOTIDE SEQUENCE [LARGE SCALE GENOMIC DNA]</scope>
    <source>
        <strain evidence="7">cv. Jamaican Lion 4</strain>
        <tissue evidence="6">Leaf</tissue>
    </source>
</reference>
<dbReference type="GO" id="GO:0016279">
    <property type="term" value="F:protein-lysine N-methyltransferase activity"/>
    <property type="evidence" value="ECO:0007669"/>
    <property type="project" value="TreeGrafter"/>
</dbReference>
<dbReference type="InterPro" id="IPR050600">
    <property type="entry name" value="SETD3_SETD6_MTase"/>
</dbReference>
<dbReference type="FunFam" id="3.90.1410.10:FF:000005">
    <property type="entry name" value="Ribulose-1,5 bisphosphate carboxylase/oxygenase large subunit N-methyltransferase, chloroplastic"/>
    <property type="match status" value="1"/>
</dbReference>
<dbReference type="PANTHER" id="PTHR13271:SF134">
    <property type="entry name" value="OS01G0976450 PROTEIN"/>
    <property type="match status" value="1"/>
</dbReference>
<dbReference type="GO" id="GO:0032259">
    <property type="term" value="P:methylation"/>
    <property type="evidence" value="ECO:0007669"/>
    <property type="project" value="UniProtKB-KW"/>
</dbReference>
<evidence type="ECO:0000256" key="3">
    <source>
        <dbReference type="ARBA" id="ARBA00022691"/>
    </source>
</evidence>
<proteinExistence type="predicted"/>
<dbReference type="PANTHER" id="PTHR13271">
    <property type="entry name" value="UNCHARACTERIZED PUTATIVE METHYLTRANSFERASE"/>
    <property type="match status" value="1"/>
</dbReference>
<evidence type="ECO:0000256" key="1">
    <source>
        <dbReference type="ARBA" id="ARBA00022603"/>
    </source>
</evidence>